<comment type="caution">
    <text evidence="2">The sequence shown here is derived from an EMBL/GenBank/DDBJ whole genome shotgun (WGS) entry which is preliminary data.</text>
</comment>
<accession>A0AAD7ULX1</accession>
<proteinExistence type="predicted"/>
<dbReference type="Pfam" id="PF00179">
    <property type="entry name" value="UQ_con"/>
    <property type="match status" value="1"/>
</dbReference>
<keyword evidence="3" id="KW-1185">Reference proteome</keyword>
<evidence type="ECO:0000259" key="1">
    <source>
        <dbReference type="PROSITE" id="PS50127"/>
    </source>
</evidence>
<dbReference type="InterPro" id="IPR000608">
    <property type="entry name" value="UBC"/>
</dbReference>
<dbReference type="EMBL" id="JAQMWT010000118">
    <property type="protein sequence ID" value="KAJ8610158.1"/>
    <property type="molecule type" value="Genomic_DNA"/>
</dbReference>
<gene>
    <name evidence="2" type="ORF">CTAYLR_010379</name>
</gene>
<dbReference type="SMART" id="SM00212">
    <property type="entry name" value="UBCc"/>
    <property type="match status" value="1"/>
</dbReference>
<protein>
    <recommendedName>
        <fullName evidence="1">UBC core domain-containing protein</fullName>
    </recommendedName>
</protein>
<dbReference type="Gene3D" id="3.10.110.10">
    <property type="entry name" value="Ubiquitin Conjugating Enzyme"/>
    <property type="match status" value="1"/>
</dbReference>
<name>A0AAD7ULX1_9STRA</name>
<dbReference type="InterPro" id="IPR050113">
    <property type="entry name" value="Ub_conjugating_enzyme"/>
</dbReference>
<reference evidence="2" key="1">
    <citation type="submission" date="2023-01" db="EMBL/GenBank/DDBJ databases">
        <title>Metagenome sequencing of chrysophaentin producing Chrysophaeum taylorii.</title>
        <authorList>
            <person name="Davison J."/>
            <person name="Bewley C."/>
        </authorList>
    </citation>
    <scope>NUCLEOTIDE SEQUENCE</scope>
    <source>
        <strain evidence="2">NIES-1699</strain>
    </source>
</reference>
<evidence type="ECO:0000313" key="2">
    <source>
        <dbReference type="EMBL" id="KAJ8610158.1"/>
    </source>
</evidence>
<dbReference type="InterPro" id="IPR016135">
    <property type="entry name" value="UBQ-conjugating_enzyme/RWD"/>
</dbReference>
<dbReference type="PROSITE" id="PS50127">
    <property type="entry name" value="UBC_2"/>
    <property type="match status" value="1"/>
</dbReference>
<dbReference type="PANTHER" id="PTHR24067">
    <property type="entry name" value="UBIQUITIN-CONJUGATING ENZYME E2"/>
    <property type="match status" value="1"/>
</dbReference>
<organism evidence="2 3">
    <name type="scientific">Chrysophaeum taylorii</name>
    <dbReference type="NCBI Taxonomy" id="2483200"/>
    <lineage>
        <taxon>Eukaryota</taxon>
        <taxon>Sar</taxon>
        <taxon>Stramenopiles</taxon>
        <taxon>Ochrophyta</taxon>
        <taxon>Pelagophyceae</taxon>
        <taxon>Pelagomonadales</taxon>
        <taxon>Pelagomonadaceae</taxon>
        <taxon>Chrysophaeum</taxon>
    </lineage>
</organism>
<dbReference type="AlphaFoldDB" id="A0AAD7ULX1"/>
<feature type="domain" description="UBC core" evidence="1">
    <location>
        <begin position="5"/>
        <end position="84"/>
    </location>
</feature>
<sequence>MCEEYSHTLLKRQLAELSKNPPDGISVGLVDDSNLYEWEIMIVGPPDTLYEGGFFKARLEFPKTFPNQPPKMTFITKMWHPNST</sequence>
<dbReference type="Proteomes" id="UP001230188">
    <property type="component" value="Unassembled WGS sequence"/>
</dbReference>
<evidence type="ECO:0000313" key="3">
    <source>
        <dbReference type="Proteomes" id="UP001230188"/>
    </source>
</evidence>
<dbReference type="SUPFAM" id="SSF54495">
    <property type="entry name" value="UBC-like"/>
    <property type="match status" value="1"/>
</dbReference>